<reference evidence="3" key="1">
    <citation type="journal article" date="2017" name="Mycologia">
        <title>Fusarium algeriense, sp. nov., a novel toxigenic crown rot pathogen of durum wheat from Algeria is nested in the Fusarium burgessii species complex.</title>
        <authorList>
            <person name="Laraba I."/>
            <person name="Keddad A."/>
            <person name="Boureghda H."/>
            <person name="Abdallah N."/>
            <person name="Vaughan M.M."/>
            <person name="Proctor R.H."/>
            <person name="Busman M."/>
            <person name="O'Donnell K."/>
        </authorList>
    </citation>
    <scope>NUCLEOTIDE SEQUENCE</scope>
    <source>
        <strain evidence="3">NRRL 25174</strain>
    </source>
</reference>
<proteinExistence type="predicted"/>
<dbReference type="PANTHER" id="PTHR48081:SF8">
    <property type="entry name" value="ALPHA_BETA HYDROLASE FOLD-3 DOMAIN-CONTAINING PROTEIN-RELATED"/>
    <property type="match status" value="1"/>
</dbReference>
<keyword evidence="1" id="KW-0378">Hydrolase</keyword>
<keyword evidence="4" id="KW-1185">Reference proteome</keyword>
<dbReference type="Proteomes" id="UP000730481">
    <property type="component" value="Unassembled WGS sequence"/>
</dbReference>
<feature type="domain" description="Alpha/beta hydrolase fold-3" evidence="2">
    <location>
        <begin position="88"/>
        <end position="297"/>
    </location>
</feature>
<dbReference type="InterPro" id="IPR050300">
    <property type="entry name" value="GDXG_lipolytic_enzyme"/>
</dbReference>
<sequence>MTGLRYDPEYFKAIEPFTKSPKSAPAKTALDIRTNTNNIIGQVIGNSPYPAGVTETTYKVKSYDGIEIEYTRFASKECLASKDPTPAVVYLHGGAFIACSVKLFAPQIARLAANTNLPYFAVSYRLAPEHPAPTALEDAYAVLQHLLEPASAIKYNIDPTRIAVHGDSAGGGIAAGVCLLARDRKLEPPIAKQILIYPMLDNRMRIAEDDPSVKFMSWTPTTATIAWDAYLGKAPNEQTLPYAVPARATSLRSLPSTYIEVGTLDLFRDEDMEYARRLASDHVEVELHVWPGLPHGFDGVMGTSWYKRSQENRLDAIKRIGI</sequence>
<organism evidence="3 4">
    <name type="scientific">Fusarium beomiforme</name>
    <dbReference type="NCBI Taxonomy" id="44412"/>
    <lineage>
        <taxon>Eukaryota</taxon>
        <taxon>Fungi</taxon>
        <taxon>Dikarya</taxon>
        <taxon>Ascomycota</taxon>
        <taxon>Pezizomycotina</taxon>
        <taxon>Sordariomycetes</taxon>
        <taxon>Hypocreomycetidae</taxon>
        <taxon>Hypocreales</taxon>
        <taxon>Nectriaceae</taxon>
        <taxon>Fusarium</taxon>
        <taxon>Fusarium burgessii species complex</taxon>
    </lineage>
</organism>
<evidence type="ECO:0000313" key="4">
    <source>
        <dbReference type="Proteomes" id="UP000730481"/>
    </source>
</evidence>
<reference evidence="3" key="2">
    <citation type="submission" date="2020-02" db="EMBL/GenBank/DDBJ databases">
        <title>Identification and distribution of gene clusters putatively required for synthesis of sphingolipid metabolism inhibitors in phylogenetically diverse species of the filamentous fungus Fusarium.</title>
        <authorList>
            <person name="Kim H.-S."/>
            <person name="Busman M."/>
            <person name="Brown D.W."/>
            <person name="Divon H."/>
            <person name="Uhlig S."/>
            <person name="Proctor R.H."/>
        </authorList>
    </citation>
    <scope>NUCLEOTIDE SEQUENCE</scope>
    <source>
        <strain evidence="3">NRRL 25174</strain>
    </source>
</reference>
<dbReference type="EMBL" id="PVQB02000347">
    <property type="protein sequence ID" value="KAF4338407.1"/>
    <property type="molecule type" value="Genomic_DNA"/>
</dbReference>
<evidence type="ECO:0000256" key="1">
    <source>
        <dbReference type="ARBA" id="ARBA00022801"/>
    </source>
</evidence>
<dbReference type="Pfam" id="PF07859">
    <property type="entry name" value="Abhydrolase_3"/>
    <property type="match status" value="1"/>
</dbReference>
<dbReference type="InterPro" id="IPR029058">
    <property type="entry name" value="AB_hydrolase_fold"/>
</dbReference>
<dbReference type="PANTHER" id="PTHR48081">
    <property type="entry name" value="AB HYDROLASE SUPERFAMILY PROTEIN C4A8.06C"/>
    <property type="match status" value="1"/>
</dbReference>
<dbReference type="OrthoDB" id="408631at2759"/>
<comment type="caution">
    <text evidence="3">The sequence shown here is derived from an EMBL/GenBank/DDBJ whole genome shotgun (WGS) entry which is preliminary data.</text>
</comment>
<accession>A0A9P5AIA4</accession>
<dbReference type="SUPFAM" id="SSF53474">
    <property type="entry name" value="alpha/beta-Hydrolases"/>
    <property type="match status" value="1"/>
</dbReference>
<evidence type="ECO:0000313" key="3">
    <source>
        <dbReference type="EMBL" id="KAF4338407.1"/>
    </source>
</evidence>
<dbReference type="InterPro" id="IPR013094">
    <property type="entry name" value="AB_hydrolase_3"/>
</dbReference>
<dbReference type="AlphaFoldDB" id="A0A9P5AIA4"/>
<evidence type="ECO:0000259" key="2">
    <source>
        <dbReference type="Pfam" id="PF07859"/>
    </source>
</evidence>
<dbReference type="GO" id="GO:0016787">
    <property type="term" value="F:hydrolase activity"/>
    <property type="evidence" value="ECO:0007669"/>
    <property type="project" value="UniProtKB-KW"/>
</dbReference>
<protein>
    <submittedName>
        <fullName evidence="3">Lipase esterase</fullName>
    </submittedName>
</protein>
<dbReference type="Gene3D" id="3.40.50.1820">
    <property type="entry name" value="alpha/beta hydrolase"/>
    <property type="match status" value="1"/>
</dbReference>
<name>A0A9P5AIA4_9HYPO</name>
<gene>
    <name evidence="3" type="ORF">FBEOM_7676</name>
</gene>